<sequence>MADAGRIGNLPAAEGMREVTASMDRFREQFRQLQQEINELFQSINGRLDSIDTKLDRIDTRLAASDANRIAALENNSVVSETEPLVRLRSVLSNQEIARFPANVAAINAMTIAKETNALLRELGHSIDGNLSEKKRRLKLAIGVGNVMRKV</sequence>
<comment type="caution">
    <text evidence="2">The sequence shown here is derived from an EMBL/GenBank/DDBJ whole genome shotgun (WGS) entry which is preliminary data.</text>
</comment>
<dbReference type="Gene3D" id="3.90.20.10">
    <property type="match status" value="1"/>
</dbReference>
<dbReference type="EMBL" id="JAQQWM010000005">
    <property type="protein sequence ID" value="KAK8063388.1"/>
    <property type="molecule type" value="Genomic_DNA"/>
</dbReference>
<protein>
    <submittedName>
        <fullName evidence="2">Uncharacterized protein</fullName>
    </submittedName>
</protein>
<proteinExistence type="predicted"/>
<gene>
    <name evidence="2" type="ORF">PG996_008040</name>
</gene>
<feature type="coiled-coil region" evidence="1">
    <location>
        <begin position="16"/>
        <end position="43"/>
    </location>
</feature>
<keyword evidence="3" id="KW-1185">Reference proteome</keyword>
<organism evidence="2 3">
    <name type="scientific">Apiospora saccharicola</name>
    <dbReference type="NCBI Taxonomy" id="335842"/>
    <lineage>
        <taxon>Eukaryota</taxon>
        <taxon>Fungi</taxon>
        <taxon>Dikarya</taxon>
        <taxon>Ascomycota</taxon>
        <taxon>Pezizomycotina</taxon>
        <taxon>Sordariomycetes</taxon>
        <taxon>Xylariomycetidae</taxon>
        <taxon>Amphisphaeriales</taxon>
        <taxon>Apiosporaceae</taxon>
        <taxon>Apiospora</taxon>
    </lineage>
</organism>
<evidence type="ECO:0000313" key="2">
    <source>
        <dbReference type="EMBL" id="KAK8063388.1"/>
    </source>
</evidence>
<evidence type="ECO:0000313" key="3">
    <source>
        <dbReference type="Proteomes" id="UP001446871"/>
    </source>
</evidence>
<accession>A0ABR1UWU0</accession>
<dbReference type="Proteomes" id="UP001446871">
    <property type="component" value="Unassembled WGS sequence"/>
</dbReference>
<name>A0ABR1UWU0_9PEZI</name>
<evidence type="ECO:0000256" key="1">
    <source>
        <dbReference type="SAM" id="Coils"/>
    </source>
</evidence>
<keyword evidence="1" id="KW-0175">Coiled coil</keyword>
<reference evidence="2 3" key="1">
    <citation type="submission" date="2023-01" db="EMBL/GenBank/DDBJ databases">
        <title>Analysis of 21 Apiospora genomes using comparative genomics revels a genus with tremendous synthesis potential of carbohydrate active enzymes and secondary metabolites.</title>
        <authorList>
            <person name="Sorensen T."/>
        </authorList>
    </citation>
    <scope>NUCLEOTIDE SEQUENCE [LARGE SCALE GENOMIC DNA]</scope>
    <source>
        <strain evidence="2 3">CBS 83171</strain>
    </source>
</reference>